<evidence type="ECO:0000313" key="3">
    <source>
        <dbReference type="EMBL" id="MCF5061213.1"/>
    </source>
</evidence>
<keyword evidence="1" id="KW-1003">Cell membrane</keyword>
<protein>
    <submittedName>
        <fullName evidence="3">Glycosyltransferase</fullName>
    </submittedName>
</protein>
<accession>A0AAW5AJ71</accession>
<gene>
    <name evidence="3" type="ORF">GIW75_30260</name>
</gene>
<proteinExistence type="predicted"/>
<dbReference type="PANTHER" id="PTHR43685">
    <property type="entry name" value="GLYCOSYLTRANSFERASE"/>
    <property type="match status" value="1"/>
</dbReference>
<dbReference type="PANTHER" id="PTHR43685:SF11">
    <property type="entry name" value="GLYCOSYLTRANSFERASE TAGX-RELATED"/>
    <property type="match status" value="1"/>
</dbReference>
<keyword evidence="4" id="KW-1185">Reference proteome</keyword>
<dbReference type="Gene3D" id="3.90.550.10">
    <property type="entry name" value="Spore Coat Polysaccharide Biosynthesis Protein SpsA, Chain A"/>
    <property type="match status" value="1"/>
</dbReference>
<feature type="non-terminal residue" evidence="3">
    <location>
        <position position="156"/>
    </location>
</feature>
<keyword evidence="1" id="KW-0472">Membrane</keyword>
<reference evidence="3 4" key="1">
    <citation type="submission" date="2019-11" db="EMBL/GenBank/DDBJ databases">
        <title>Epiphytic Pseudomonas syringae from cherry orchards.</title>
        <authorList>
            <person name="Hulin M.T."/>
        </authorList>
    </citation>
    <scope>NUCLEOTIDE SEQUENCE [LARGE SCALE GENOMIC DNA]</scope>
    <source>
        <strain evidence="3 4">PA-6-9F</strain>
    </source>
</reference>
<evidence type="ECO:0000313" key="4">
    <source>
        <dbReference type="Proteomes" id="UP000814172"/>
    </source>
</evidence>
<dbReference type="InterPro" id="IPR001173">
    <property type="entry name" value="Glyco_trans_2-like"/>
</dbReference>
<dbReference type="CDD" id="cd00761">
    <property type="entry name" value="Glyco_tranf_GTA_type"/>
    <property type="match status" value="1"/>
</dbReference>
<dbReference type="RefSeq" id="WP_236301030.1">
    <property type="nucleotide sequence ID" value="NZ_WKEW01000245.1"/>
</dbReference>
<dbReference type="SUPFAM" id="SSF53448">
    <property type="entry name" value="Nucleotide-diphospho-sugar transferases"/>
    <property type="match status" value="1"/>
</dbReference>
<evidence type="ECO:0000259" key="2">
    <source>
        <dbReference type="Pfam" id="PF00535"/>
    </source>
</evidence>
<dbReference type="Proteomes" id="UP000814172">
    <property type="component" value="Unassembled WGS sequence"/>
</dbReference>
<sequence>MLTIVIPAYNHEHYVIEGLEAACSVDLPGTEIIIVDDGSTDATRLKIEQFLQEKNPGNVTFVVKENGGVVSSLALGLERAKTEFIYFVASDDILCYEGITACIQQLEDHPDAMFCIGGGVSFASDDPDVNIPVYGELHEQFFSMSASSRASALYLN</sequence>
<comment type="caution">
    <text evidence="3">The sequence shown here is derived from an EMBL/GenBank/DDBJ whole genome shotgun (WGS) entry which is preliminary data.</text>
</comment>
<dbReference type="EMBL" id="WKEW01000245">
    <property type="protein sequence ID" value="MCF5061213.1"/>
    <property type="molecule type" value="Genomic_DNA"/>
</dbReference>
<dbReference type="Pfam" id="PF00535">
    <property type="entry name" value="Glycos_transf_2"/>
    <property type="match status" value="1"/>
</dbReference>
<evidence type="ECO:0000256" key="1">
    <source>
        <dbReference type="ARBA" id="ARBA00022519"/>
    </source>
</evidence>
<dbReference type="InterPro" id="IPR050834">
    <property type="entry name" value="Glycosyltransf_2"/>
</dbReference>
<name>A0AAW5AJ71_9PSED</name>
<dbReference type="AlphaFoldDB" id="A0AAW5AJ71"/>
<feature type="domain" description="Glycosyltransferase 2-like" evidence="2">
    <location>
        <begin position="3"/>
        <end position="126"/>
    </location>
</feature>
<dbReference type="InterPro" id="IPR029044">
    <property type="entry name" value="Nucleotide-diphossugar_trans"/>
</dbReference>
<organism evidence="3 4">
    <name type="scientific">Pseudomonas proteolytica</name>
    <dbReference type="NCBI Taxonomy" id="219574"/>
    <lineage>
        <taxon>Bacteria</taxon>
        <taxon>Pseudomonadati</taxon>
        <taxon>Pseudomonadota</taxon>
        <taxon>Gammaproteobacteria</taxon>
        <taxon>Pseudomonadales</taxon>
        <taxon>Pseudomonadaceae</taxon>
        <taxon>Pseudomonas</taxon>
    </lineage>
</organism>
<keyword evidence="1" id="KW-0997">Cell inner membrane</keyword>